<comment type="caution">
    <text evidence="3">The sequence shown here is derived from an EMBL/GenBank/DDBJ whole genome shotgun (WGS) entry which is preliminary data.</text>
</comment>
<accession>A0AAU9KM90</accession>
<evidence type="ECO:0000313" key="3">
    <source>
        <dbReference type="EMBL" id="CAH0474455.1"/>
    </source>
</evidence>
<protein>
    <recommendedName>
        <fullName evidence="5">Kazal-like domain-containing protein</fullName>
    </recommendedName>
</protein>
<organism evidence="3 4">
    <name type="scientific">Peronospora belbahrii</name>
    <dbReference type="NCBI Taxonomy" id="622444"/>
    <lineage>
        <taxon>Eukaryota</taxon>
        <taxon>Sar</taxon>
        <taxon>Stramenopiles</taxon>
        <taxon>Oomycota</taxon>
        <taxon>Peronosporomycetes</taxon>
        <taxon>Peronosporales</taxon>
        <taxon>Peronosporaceae</taxon>
        <taxon>Peronospora</taxon>
    </lineage>
</organism>
<evidence type="ECO:0000259" key="2">
    <source>
        <dbReference type="Pfam" id="PF26601"/>
    </source>
</evidence>
<feature type="domain" description="Putative CHCC zinc finger" evidence="1">
    <location>
        <begin position="10"/>
        <end position="36"/>
    </location>
</feature>
<evidence type="ECO:0000259" key="1">
    <source>
        <dbReference type="Pfam" id="PF26600"/>
    </source>
</evidence>
<gene>
    <name evidence="3" type="ORF">PBS003_LOCUS1304</name>
</gene>
<proteinExistence type="predicted"/>
<evidence type="ECO:0008006" key="5">
    <source>
        <dbReference type="Google" id="ProtNLM"/>
    </source>
</evidence>
<dbReference type="InterPro" id="IPR058254">
    <property type="entry name" value="zf-CHCC_shd"/>
</dbReference>
<feature type="domain" description="Putative CHCC zinc finger" evidence="2">
    <location>
        <begin position="41"/>
        <end position="81"/>
    </location>
</feature>
<dbReference type="Pfam" id="PF26600">
    <property type="entry name" value="zf-CHCC_shd"/>
    <property type="match status" value="1"/>
</dbReference>
<evidence type="ECO:0000313" key="4">
    <source>
        <dbReference type="Proteomes" id="UP001160483"/>
    </source>
</evidence>
<name>A0AAU9KM90_9STRA</name>
<dbReference type="InterPro" id="IPR058255">
    <property type="entry name" value="zf-CHCC_ins"/>
</dbReference>
<sequence length="115" mass="13105">MAPKTICKQTVKFQRRCGHFEMVRCERAFELAQSPSRGQEQVVLTNPECGHEYSTTCFEGKRLQDKVAQWSKKMEDVDPLEICKRVILASIVIASSISNAVVKWCTFVPVVTRQI</sequence>
<dbReference type="EMBL" id="CAKKTJ010000108">
    <property type="protein sequence ID" value="CAH0474455.1"/>
    <property type="molecule type" value="Genomic_DNA"/>
</dbReference>
<dbReference type="Pfam" id="PF26601">
    <property type="entry name" value="zf-CHCC_ins"/>
    <property type="match status" value="1"/>
</dbReference>
<dbReference type="Proteomes" id="UP001160483">
    <property type="component" value="Unassembled WGS sequence"/>
</dbReference>
<reference evidence="3" key="1">
    <citation type="submission" date="2021-11" db="EMBL/GenBank/DDBJ databases">
        <authorList>
            <person name="Islam A."/>
            <person name="Islam S."/>
            <person name="Flora M.S."/>
            <person name="Rahman M."/>
            <person name="Ziaur R.M."/>
            <person name="Epstein J.H."/>
            <person name="Hassan M."/>
            <person name="Klassen M."/>
            <person name="Woodard K."/>
            <person name="Webb A."/>
            <person name="Webby R.J."/>
            <person name="El Zowalaty M.E."/>
        </authorList>
    </citation>
    <scope>NUCLEOTIDE SEQUENCE</scope>
    <source>
        <strain evidence="3">Pbs3</strain>
    </source>
</reference>
<dbReference type="AlphaFoldDB" id="A0AAU9KM90"/>